<reference evidence="9 10" key="1">
    <citation type="submission" date="2023-04" db="EMBL/GenBank/DDBJ databases">
        <title>Funneling lignin-derived compounds into biodiesel using alkali-halophilic Citricoccus sp. P2.</title>
        <authorList>
            <person name="Luo C.-B."/>
        </authorList>
    </citation>
    <scope>NUCLEOTIDE SEQUENCE [LARGE SCALE GENOMIC DNA]</scope>
    <source>
        <strain evidence="9 10">P2</strain>
    </source>
</reference>
<dbReference type="Proteomes" id="UP001219037">
    <property type="component" value="Chromosome"/>
</dbReference>
<dbReference type="InterPro" id="IPR020781">
    <property type="entry name" value="ATPase_OSCP/d_CS"/>
</dbReference>
<dbReference type="NCBIfam" id="NF009967">
    <property type="entry name" value="PRK13430.1"/>
    <property type="match status" value="1"/>
</dbReference>
<name>A0ABY8H960_9MICC</name>
<dbReference type="HAMAP" id="MF_01416">
    <property type="entry name" value="ATP_synth_delta_bact"/>
    <property type="match status" value="1"/>
</dbReference>
<dbReference type="RefSeq" id="WP_278159381.1">
    <property type="nucleotide sequence ID" value="NZ_CP121252.1"/>
</dbReference>
<evidence type="ECO:0000256" key="7">
    <source>
        <dbReference type="ARBA" id="ARBA00023310"/>
    </source>
</evidence>
<keyword evidence="6 8" id="KW-0139">CF(1)</keyword>
<comment type="function">
    <text evidence="8">F(1)F(0) ATP synthase produces ATP from ADP in the presence of a proton or sodium gradient. F-type ATPases consist of two structural domains, F(1) containing the extramembraneous catalytic core and F(0) containing the membrane proton channel, linked together by a central stalk and a peripheral stalk. During catalysis, ATP synthesis in the catalytic domain of F(1) is coupled via a rotary mechanism of the central stalk subunits to proton translocation.</text>
</comment>
<evidence type="ECO:0000256" key="1">
    <source>
        <dbReference type="ARBA" id="ARBA00004370"/>
    </source>
</evidence>
<keyword evidence="8" id="KW-1003">Cell membrane</keyword>
<organism evidence="9 10">
    <name type="scientific">Citricoccus muralis</name>
    <dbReference type="NCBI Taxonomy" id="169134"/>
    <lineage>
        <taxon>Bacteria</taxon>
        <taxon>Bacillati</taxon>
        <taxon>Actinomycetota</taxon>
        <taxon>Actinomycetes</taxon>
        <taxon>Micrococcales</taxon>
        <taxon>Micrococcaceae</taxon>
        <taxon>Citricoccus</taxon>
    </lineage>
</organism>
<evidence type="ECO:0000313" key="10">
    <source>
        <dbReference type="Proteomes" id="UP001219037"/>
    </source>
</evidence>
<evidence type="ECO:0000256" key="4">
    <source>
        <dbReference type="ARBA" id="ARBA00023065"/>
    </source>
</evidence>
<comment type="similarity">
    <text evidence="8">Belongs to the ATPase delta chain family.</text>
</comment>
<gene>
    <name evidence="8" type="primary">atpH</name>
    <name evidence="9" type="ORF">P8192_06190</name>
</gene>
<dbReference type="Pfam" id="PF00213">
    <property type="entry name" value="OSCP"/>
    <property type="match status" value="1"/>
</dbReference>
<evidence type="ECO:0000256" key="2">
    <source>
        <dbReference type="ARBA" id="ARBA00022448"/>
    </source>
</evidence>
<keyword evidence="7 8" id="KW-0066">ATP synthesis</keyword>
<keyword evidence="2 8" id="KW-0813">Transport</keyword>
<protein>
    <recommendedName>
        <fullName evidence="8">ATP synthase subunit delta</fullName>
    </recommendedName>
    <alternativeName>
        <fullName evidence="8">ATP synthase F(1) sector subunit delta</fullName>
    </alternativeName>
    <alternativeName>
        <fullName evidence="8">F-type ATPase subunit delta</fullName>
        <shortName evidence="8">F-ATPase subunit delta</shortName>
    </alternativeName>
</protein>
<evidence type="ECO:0000256" key="6">
    <source>
        <dbReference type="ARBA" id="ARBA00023196"/>
    </source>
</evidence>
<keyword evidence="5 8" id="KW-0472">Membrane</keyword>
<comment type="function">
    <text evidence="8">This protein is part of the stalk that links CF(0) to CF(1). It either transmits conformational changes from CF(0) to CF(1) or is implicated in proton conduction.</text>
</comment>
<keyword evidence="3 8" id="KW-0375">Hydrogen ion transport</keyword>
<keyword evidence="4 8" id="KW-0406">Ion transport</keyword>
<accession>A0ABY8H960</accession>
<evidence type="ECO:0000256" key="3">
    <source>
        <dbReference type="ARBA" id="ARBA00022781"/>
    </source>
</evidence>
<evidence type="ECO:0000256" key="5">
    <source>
        <dbReference type="ARBA" id="ARBA00023136"/>
    </source>
</evidence>
<evidence type="ECO:0000256" key="8">
    <source>
        <dbReference type="HAMAP-Rule" id="MF_01416"/>
    </source>
</evidence>
<proteinExistence type="inferred from homology"/>
<evidence type="ECO:0000313" key="9">
    <source>
        <dbReference type="EMBL" id="WFP17689.1"/>
    </source>
</evidence>
<dbReference type="PANTHER" id="PTHR11910">
    <property type="entry name" value="ATP SYNTHASE DELTA CHAIN"/>
    <property type="match status" value="1"/>
</dbReference>
<keyword evidence="10" id="KW-1185">Reference proteome</keyword>
<dbReference type="EMBL" id="CP121252">
    <property type="protein sequence ID" value="WFP17689.1"/>
    <property type="molecule type" value="Genomic_DNA"/>
</dbReference>
<comment type="subcellular location">
    <subcellularLocation>
        <location evidence="8">Cell membrane</location>
        <topology evidence="8">Peripheral membrane protein</topology>
    </subcellularLocation>
    <subcellularLocation>
        <location evidence="1">Membrane</location>
    </subcellularLocation>
</comment>
<dbReference type="PROSITE" id="PS00389">
    <property type="entry name" value="ATPASE_DELTA"/>
    <property type="match status" value="1"/>
</dbReference>
<dbReference type="InterPro" id="IPR000711">
    <property type="entry name" value="ATPase_OSCP/dsu"/>
</dbReference>
<sequence>MAGASRDSLAQVKTEAEQALSTGGIELSEQLFAALAVIDDNGSLRRSLTDPTWEPAKRRALAAQVFGAHVSDATRQVLEAAVAARWSHERDLGDALEHLAVLAAAGAAERGGLDGLKNLVAELLGFRTAVESSHDVQRALTEQQAPASARGDLAVRLLPASASPEAQLLVRQATEHPRGAKPVDLVRRFADVISDRQRRWIADVTVARPLDKAQLERLERGLSSAFGRDLTLNVNVDPELVGGIRVQVGDDVVDSSIATRLNDLQRKMAG</sequence>